<name>A0ABD3FT17_9STRA</name>
<dbReference type="EMBL" id="JBIMZQ010000007">
    <property type="protein sequence ID" value="KAL3670082.1"/>
    <property type="molecule type" value="Genomic_DNA"/>
</dbReference>
<protein>
    <submittedName>
        <fullName evidence="2">Uncharacterized protein</fullName>
    </submittedName>
</protein>
<organism evidence="2 3">
    <name type="scientific">Phytophthora oleae</name>
    <dbReference type="NCBI Taxonomy" id="2107226"/>
    <lineage>
        <taxon>Eukaryota</taxon>
        <taxon>Sar</taxon>
        <taxon>Stramenopiles</taxon>
        <taxon>Oomycota</taxon>
        <taxon>Peronosporomycetes</taxon>
        <taxon>Peronosporales</taxon>
        <taxon>Peronosporaceae</taxon>
        <taxon>Phytophthora</taxon>
    </lineage>
</organism>
<evidence type="ECO:0000313" key="2">
    <source>
        <dbReference type="EMBL" id="KAL3670082.1"/>
    </source>
</evidence>
<sequence length="60" mass="6708">MGRSRPSRWEAPSADAPAAPQLPWGMEKAEMQPSSLTALTDDKLARFVLGHQKKTKFRKV</sequence>
<comment type="caution">
    <text evidence="2">The sequence shown here is derived from an EMBL/GenBank/DDBJ whole genome shotgun (WGS) entry which is preliminary data.</text>
</comment>
<reference evidence="2 3" key="1">
    <citation type="submission" date="2024-09" db="EMBL/GenBank/DDBJ databases">
        <title>Genome sequencing and assembly of Phytophthora oleae, isolate VK10A, causative agent of rot of olive drupes.</title>
        <authorList>
            <person name="Conti Taguali S."/>
            <person name="Riolo M."/>
            <person name="La Spada F."/>
            <person name="Cacciola S.O."/>
            <person name="Dionisio G."/>
        </authorList>
    </citation>
    <scope>NUCLEOTIDE SEQUENCE [LARGE SCALE GENOMIC DNA]</scope>
    <source>
        <strain evidence="2 3">VK10A</strain>
    </source>
</reference>
<dbReference type="AlphaFoldDB" id="A0ABD3FT17"/>
<keyword evidence="3" id="KW-1185">Reference proteome</keyword>
<proteinExistence type="predicted"/>
<feature type="region of interest" description="Disordered" evidence="1">
    <location>
        <begin position="1"/>
        <end position="25"/>
    </location>
</feature>
<evidence type="ECO:0000313" key="3">
    <source>
        <dbReference type="Proteomes" id="UP001632037"/>
    </source>
</evidence>
<dbReference type="Proteomes" id="UP001632037">
    <property type="component" value="Unassembled WGS sequence"/>
</dbReference>
<evidence type="ECO:0000256" key="1">
    <source>
        <dbReference type="SAM" id="MobiDB-lite"/>
    </source>
</evidence>
<accession>A0ABD3FT17</accession>
<gene>
    <name evidence="2" type="ORF">V7S43_004398</name>
</gene>